<dbReference type="InterPro" id="IPR011014">
    <property type="entry name" value="MscS_channel_TM-2"/>
</dbReference>
<dbReference type="Pfam" id="PF00924">
    <property type="entry name" value="MS_channel_2nd"/>
    <property type="match status" value="1"/>
</dbReference>
<keyword evidence="3" id="KW-1003">Cell membrane</keyword>
<keyword evidence="11" id="KW-1185">Reference proteome</keyword>
<dbReference type="Gene3D" id="2.30.30.60">
    <property type="match status" value="1"/>
</dbReference>
<feature type="domain" description="Mechanosensitive ion channel MscS" evidence="8">
    <location>
        <begin position="305"/>
        <end position="371"/>
    </location>
</feature>
<accession>A0A8T0GEI4</accession>
<dbReference type="InterPro" id="IPR006685">
    <property type="entry name" value="MscS_channel_2nd"/>
</dbReference>
<proteinExistence type="inferred from homology"/>
<dbReference type="GO" id="GO:0055085">
    <property type="term" value="P:transmembrane transport"/>
    <property type="evidence" value="ECO:0007669"/>
    <property type="project" value="InterPro"/>
</dbReference>
<dbReference type="SUPFAM" id="SSF82861">
    <property type="entry name" value="Mechanosensitive channel protein MscS (YggB), transmembrane region"/>
    <property type="match status" value="1"/>
</dbReference>
<evidence type="ECO:0000256" key="4">
    <source>
        <dbReference type="ARBA" id="ARBA00022692"/>
    </source>
</evidence>
<evidence type="ECO:0000256" key="7">
    <source>
        <dbReference type="SAM" id="MobiDB-lite"/>
    </source>
</evidence>
<dbReference type="Proteomes" id="UP000822688">
    <property type="component" value="Chromosome 11"/>
</dbReference>
<comment type="subcellular location">
    <subcellularLocation>
        <location evidence="1">Cell membrane</location>
        <topology evidence="1">Multi-pass membrane protein</topology>
    </subcellularLocation>
</comment>
<evidence type="ECO:0000313" key="10">
    <source>
        <dbReference type="EMBL" id="KAG0556539.1"/>
    </source>
</evidence>
<dbReference type="EMBL" id="CM026432">
    <property type="protein sequence ID" value="KAG0556539.1"/>
    <property type="molecule type" value="Genomic_DNA"/>
</dbReference>
<evidence type="ECO:0000256" key="3">
    <source>
        <dbReference type="ARBA" id="ARBA00022475"/>
    </source>
</evidence>
<gene>
    <name evidence="10" type="ORF">KC19_11G060900</name>
</gene>
<dbReference type="Pfam" id="PF21088">
    <property type="entry name" value="MS_channel_1st"/>
    <property type="match status" value="1"/>
</dbReference>
<evidence type="ECO:0000256" key="2">
    <source>
        <dbReference type="ARBA" id="ARBA00008017"/>
    </source>
</evidence>
<comment type="caution">
    <text evidence="10">The sequence shown here is derived from an EMBL/GenBank/DDBJ whole genome shotgun (WGS) entry which is preliminary data.</text>
</comment>
<feature type="region of interest" description="Disordered" evidence="7">
    <location>
        <begin position="42"/>
        <end position="67"/>
    </location>
</feature>
<feature type="domain" description="Mechanosensitive ion channel transmembrane helices 2/3" evidence="9">
    <location>
        <begin position="262"/>
        <end position="303"/>
    </location>
</feature>
<dbReference type="InterPro" id="IPR023408">
    <property type="entry name" value="MscS_beta-dom_sf"/>
</dbReference>
<dbReference type="InterPro" id="IPR049142">
    <property type="entry name" value="MS_channel_1st"/>
</dbReference>
<evidence type="ECO:0000256" key="1">
    <source>
        <dbReference type="ARBA" id="ARBA00004651"/>
    </source>
</evidence>
<dbReference type="SUPFAM" id="SSF50182">
    <property type="entry name" value="Sm-like ribonucleoproteins"/>
    <property type="match status" value="1"/>
</dbReference>
<organism evidence="10 11">
    <name type="scientific">Ceratodon purpureus</name>
    <name type="common">Fire moss</name>
    <name type="synonym">Dicranum purpureum</name>
    <dbReference type="NCBI Taxonomy" id="3225"/>
    <lineage>
        <taxon>Eukaryota</taxon>
        <taxon>Viridiplantae</taxon>
        <taxon>Streptophyta</taxon>
        <taxon>Embryophyta</taxon>
        <taxon>Bryophyta</taxon>
        <taxon>Bryophytina</taxon>
        <taxon>Bryopsida</taxon>
        <taxon>Dicranidae</taxon>
        <taxon>Pseudoditrichales</taxon>
        <taxon>Ditrichaceae</taxon>
        <taxon>Ceratodon</taxon>
    </lineage>
</organism>
<evidence type="ECO:0000259" key="9">
    <source>
        <dbReference type="Pfam" id="PF21088"/>
    </source>
</evidence>
<evidence type="ECO:0000313" key="11">
    <source>
        <dbReference type="Proteomes" id="UP000822688"/>
    </source>
</evidence>
<name>A0A8T0GEI4_CERPU</name>
<keyword evidence="6" id="KW-0472">Membrane</keyword>
<dbReference type="Gene3D" id="1.10.287.1260">
    <property type="match status" value="1"/>
</dbReference>
<reference evidence="10 11" key="1">
    <citation type="submission" date="2020-06" db="EMBL/GenBank/DDBJ databases">
        <title>WGS assembly of Ceratodon purpureus strain R40.</title>
        <authorList>
            <person name="Carey S.B."/>
            <person name="Jenkins J."/>
            <person name="Shu S."/>
            <person name="Lovell J.T."/>
            <person name="Sreedasyam A."/>
            <person name="Maumus F."/>
            <person name="Tiley G.P."/>
            <person name="Fernandez-Pozo N."/>
            <person name="Barry K."/>
            <person name="Chen C."/>
            <person name="Wang M."/>
            <person name="Lipzen A."/>
            <person name="Daum C."/>
            <person name="Saski C.A."/>
            <person name="Payton A.C."/>
            <person name="Mcbreen J.C."/>
            <person name="Conrad R.E."/>
            <person name="Kollar L.M."/>
            <person name="Olsson S."/>
            <person name="Huttunen S."/>
            <person name="Landis J.B."/>
            <person name="Wickett N.J."/>
            <person name="Johnson M.G."/>
            <person name="Rensing S.A."/>
            <person name="Grimwood J."/>
            <person name="Schmutz J."/>
            <person name="Mcdaniel S.F."/>
        </authorList>
    </citation>
    <scope>NUCLEOTIDE SEQUENCE [LARGE SCALE GENOMIC DNA]</scope>
    <source>
        <strain evidence="10 11">R40</strain>
    </source>
</reference>
<comment type="similarity">
    <text evidence="2">Belongs to the MscS (TC 1.A.23) family.</text>
</comment>
<evidence type="ECO:0000259" key="8">
    <source>
        <dbReference type="Pfam" id="PF00924"/>
    </source>
</evidence>
<dbReference type="PANTHER" id="PTHR30566">
    <property type="entry name" value="YNAI-RELATED MECHANOSENSITIVE ION CHANNEL"/>
    <property type="match status" value="1"/>
</dbReference>
<dbReference type="InterPro" id="IPR010920">
    <property type="entry name" value="LSM_dom_sf"/>
</dbReference>
<protein>
    <submittedName>
        <fullName evidence="10">Uncharacterized protein</fullName>
    </submittedName>
</protein>
<dbReference type="GO" id="GO:0005886">
    <property type="term" value="C:plasma membrane"/>
    <property type="evidence" value="ECO:0007669"/>
    <property type="project" value="UniProtKB-SubCell"/>
</dbReference>
<evidence type="ECO:0000256" key="5">
    <source>
        <dbReference type="ARBA" id="ARBA00022989"/>
    </source>
</evidence>
<dbReference type="PANTHER" id="PTHR30566:SF27">
    <property type="entry name" value="MECHANOSENSITIVE ION CHANNEL PROTEIN"/>
    <property type="match status" value="1"/>
</dbReference>
<sequence>MLEMAALLQASIAPCTTLPRVSTNISLQCRSIASFSGTSLGKPQWYPKSSPTERHPHRRPGVARANRNPDTIIEKTCQVGDHFLDSVSNYILRQIQKPLAKYVPHDWDPLQFLPVNIQSNLQKSEALATLVLREAIVVAAFYLVYRKVNAFCRWLYRVYTHEQSSGEKVHDEAAYAASPFQAAQLPLQGLVVIWASTRLLWVMSVLCKMQAVITEETVYDIRGTSFVLTITWFLFRWKKLLVSKLVKQRPLDETRRIVVIDKILSLGIYGIAASAIAEVVGMPLASLLAVGGISGIAVGLAAKEVISNMFGGASLFLTRPFVIGEKIKAGKISGAVQDIGFMQTKVRGNDGVPVFVPNQTFTRQVITNFSRAKTKVLKASFQLHNRHMFLVHRITSEVRNYLSSHQKVETKRATPICWLDSMHRNGPQLAISCEIKAIETEAFCDTQQEILLHTAKIITDILGTDSPYAPLVEDPSSEVKVVDNQS</sequence>
<evidence type="ECO:0000256" key="6">
    <source>
        <dbReference type="ARBA" id="ARBA00023136"/>
    </source>
</evidence>
<keyword evidence="4" id="KW-0812">Transmembrane</keyword>
<dbReference type="AlphaFoldDB" id="A0A8T0GEI4"/>
<keyword evidence="5" id="KW-1133">Transmembrane helix</keyword>